<dbReference type="InterPro" id="IPR041664">
    <property type="entry name" value="AAA_16"/>
</dbReference>
<dbReference type="Pfam" id="PF13191">
    <property type="entry name" value="AAA_16"/>
    <property type="match status" value="1"/>
</dbReference>
<evidence type="ECO:0008006" key="7">
    <source>
        <dbReference type="Google" id="ProtNLM"/>
    </source>
</evidence>
<evidence type="ECO:0000256" key="2">
    <source>
        <dbReference type="SAM" id="Phobius"/>
    </source>
</evidence>
<dbReference type="EMBL" id="KN832999">
    <property type="protein sequence ID" value="KIM81424.1"/>
    <property type="molecule type" value="Genomic_DNA"/>
</dbReference>
<dbReference type="SUPFAM" id="SSF52540">
    <property type="entry name" value="P-loop containing nucleoside triphosphate hydrolases"/>
    <property type="match status" value="1"/>
</dbReference>
<dbReference type="Pfam" id="PF24913">
    <property type="entry name" value="WHD_AAA_fung"/>
    <property type="match status" value="1"/>
</dbReference>
<evidence type="ECO:0000259" key="4">
    <source>
        <dbReference type="Pfam" id="PF24913"/>
    </source>
</evidence>
<dbReference type="InterPro" id="IPR056808">
    <property type="entry name" value="HTH_AAA"/>
</dbReference>
<sequence length="631" mass="71052">MRYHYFRPASRLFAGRPVLSRSSDALHARFSQLVFCDRQLHSSRLGSQSGRSYSQTNAQKPPQKSTKTDTRRSVDTPVTPPGRGPDTHPRDSRDRSTRPPPPAHDHQASQSSSDAAFIPSGGGGNLPGGSGSDSLFPSTTSPLLGAALTTIVGLGLVFVGGIAYIEWYKKNVLDKMEKAFAPGYDPALELATHSGKLQQVVEEELDELTFDNDGAQQPTMPSGHLRRREQDWIDRIVHGAETGHYYVLLGPKGSGKATMIFDAMQINKAEGVAMCDCHPNLDVFRLRLGRALNYEYNEDSQTGLFQRRDPKEGGAALDIERALNKLEKVALRSARRTGRPLVVILNNVHFFKNDDEGQNMLLQLQQRAEAWAASGILTFVFSTDDFWPYLLLRKFASRMHVLSIYDLNKPDSMYALTRMRKSVREQEKGTPEIIRDAVSIVGGRLLYLNKVSKARDMAEMARHMLSVEKAWLLSQIGLIPDCDDDVMDEQKWSSCSWLLLREFVKLRQEQERAREETDEAAEDAYLPLPAIPYWRCRQIMTRPDFLEALDRANIIAIDIHHDVRPDSMLVLHAARQVVEEEGFDDVLDNVRARVDEIESLHRTRELTFKDVDKGDRIRLSVDKGGSLLVES</sequence>
<evidence type="ECO:0000259" key="3">
    <source>
        <dbReference type="Pfam" id="PF13191"/>
    </source>
</evidence>
<evidence type="ECO:0000313" key="6">
    <source>
        <dbReference type="Proteomes" id="UP000054166"/>
    </source>
</evidence>
<keyword evidence="2" id="KW-0472">Membrane</keyword>
<evidence type="ECO:0000256" key="1">
    <source>
        <dbReference type="SAM" id="MobiDB-lite"/>
    </source>
</evidence>
<feature type="compositionally biased region" description="Polar residues" evidence="1">
    <location>
        <begin position="44"/>
        <end position="65"/>
    </location>
</feature>
<name>A0A0C3FNT1_PILCF</name>
<dbReference type="InParanoid" id="A0A0C3FNT1"/>
<dbReference type="PANTHER" id="PTHR36168:SF1">
    <property type="entry name" value="ORC1-LIKE AAA ATPASE DOMAIN-CONTAINING PROTEIN"/>
    <property type="match status" value="1"/>
</dbReference>
<dbReference type="InterPro" id="IPR027417">
    <property type="entry name" value="P-loop_NTPase"/>
</dbReference>
<feature type="domain" description="Orc1-like AAA ATPase" evidence="3">
    <location>
        <begin position="226"/>
        <end position="370"/>
    </location>
</feature>
<dbReference type="AlphaFoldDB" id="A0A0C3FNT1"/>
<dbReference type="Proteomes" id="UP000054166">
    <property type="component" value="Unassembled WGS sequence"/>
</dbReference>
<gene>
    <name evidence="5" type="ORF">PILCRDRAFT_821513</name>
</gene>
<feature type="compositionally biased region" description="Gly residues" evidence="1">
    <location>
        <begin position="120"/>
        <end position="131"/>
    </location>
</feature>
<keyword evidence="2" id="KW-0812">Transmembrane</keyword>
<evidence type="ECO:0000313" key="5">
    <source>
        <dbReference type="EMBL" id="KIM81424.1"/>
    </source>
</evidence>
<proteinExistence type="predicted"/>
<feature type="compositionally biased region" description="Basic and acidic residues" evidence="1">
    <location>
        <begin position="85"/>
        <end position="107"/>
    </location>
</feature>
<reference evidence="5 6" key="1">
    <citation type="submission" date="2014-04" db="EMBL/GenBank/DDBJ databases">
        <authorList>
            <consortium name="DOE Joint Genome Institute"/>
            <person name="Kuo A."/>
            <person name="Tarkka M."/>
            <person name="Buscot F."/>
            <person name="Kohler A."/>
            <person name="Nagy L.G."/>
            <person name="Floudas D."/>
            <person name="Copeland A."/>
            <person name="Barry K.W."/>
            <person name="Cichocki N."/>
            <person name="Veneault-Fourrey C."/>
            <person name="LaButti K."/>
            <person name="Lindquist E.A."/>
            <person name="Lipzen A."/>
            <person name="Lundell T."/>
            <person name="Morin E."/>
            <person name="Murat C."/>
            <person name="Sun H."/>
            <person name="Tunlid A."/>
            <person name="Henrissat B."/>
            <person name="Grigoriev I.V."/>
            <person name="Hibbett D.S."/>
            <person name="Martin F."/>
            <person name="Nordberg H.P."/>
            <person name="Cantor M.N."/>
            <person name="Hua S.X."/>
        </authorList>
    </citation>
    <scope>NUCLEOTIDE SEQUENCE [LARGE SCALE GENOMIC DNA]</scope>
    <source>
        <strain evidence="5 6">F 1598</strain>
    </source>
</reference>
<feature type="region of interest" description="Disordered" evidence="1">
    <location>
        <begin position="44"/>
        <end position="134"/>
    </location>
</feature>
<protein>
    <recommendedName>
        <fullName evidence="7">Orc1-like AAA ATPase domain-containing protein</fullName>
    </recommendedName>
</protein>
<keyword evidence="2" id="KW-1133">Transmembrane helix</keyword>
<feature type="domain" description="AAA protein C-terminal winged helix" evidence="4">
    <location>
        <begin position="474"/>
        <end position="598"/>
    </location>
</feature>
<feature type="transmembrane region" description="Helical" evidence="2">
    <location>
        <begin position="143"/>
        <end position="165"/>
    </location>
</feature>
<reference evidence="6" key="2">
    <citation type="submission" date="2015-01" db="EMBL/GenBank/DDBJ databases">
        <title>Evolutionary Origins and Diversification of the Mycorrhizal Mutualists.</title>
        <authorList>
            <consortium name="DOE Joint Genome Institute"/>
            <consortium name="Mycorrhizal Genomics Consortium"/>
            <person name="Kohler A."/>
            <person name="Kuo A."/>
            <person name="Nagy L.G."/>
            <person name="Floudas D."/>
            <person name="Copeland A."/>
            <person name="Barry K.W."/>
            <person name="Cichocki N."/>
            <person name="Veneault-Fourrey C."/>
            <person name="LaButti K."/>
            <person name="Lindquist E.A."/>
            <person name="Lipzen A."/>
            <person name="Lundell T."/>
            <person name="Morin E."/>
            <person name="Murat C."/>
            <person name="Riley R."/>
            <person name="Ohm R."/>
            <person name="Sun H."/>
            <person name="Tunlid A."/>
            <person name="Henrissat B."/>
            <person name="Grigoriev I.V."/>
            <person name="Hibbett D.S."/>
            <person name="Martin F."/>
        </authorList>
    </citation>
    <scope>NUCLEOTIDE SEQUENCE [LARGE SCALE GENOMIC DNA]</scope>
    <source>
        <strain evidence="6">F 1598</strain>
    </source>
</reference>
<keyword evidence="6" id="KW-1185">Reference proteome</keyword>
<dbReference type="OrthoDB" id="511599at2759"/>
<dbReference type="HOGENOM" id="CLU_021105_0_0_1"/>
<organism evidence="5 6">
    <name type="scientific">Piloderma croceum (strain F 1598)</name>
    <dbReference type="NCBI Taxonomy" id="765440"/>
    <lineage>
        <taxon>Eukaryota</taxon>
        <taxon>Fungi</taxon>
        <taxon>Dikarya</taxon>
        <taxon>Basidiomycota</taxon>
        <taxon>Agaricomycotina</taxon>
        <taxon>Agaricomycetes</taxon>
        <taxon>Agaricomycetidae</taxon>
        <taxon>Atheliales</taxon>
        <taxon>Atheliaceae</taxon>
        <taxon>Piloderma</taxon>
    </lineage>
</organism>
<dbReference type="STRING" id="765440.A0A0C3FNT1"/>
<accession>A0A0C3FNT1</accession>
<dbReference type="PANTHER" id="PTHR36168">
    <property type="entry name" value="CHROMOSOME 1, WHOLE GENOME SHOTGUN SEQUENCE"/>
    <property type="match status" value="1"/>
</dbReference>